<evidence type="ECO:0000313" key="2">
    <source>
        <dbReference type="Proteomes" id="UP000006251"/>
    </source>
</evidence>
<protein>
    <submittedName>
        <fullName evidence="1">Uncharacterized protein</fullName>
    </submittedName>
</protein>
<proteinExistence type="predicted"/>
<gene>
    <name evidence="1" type="ORF">GPAL_1662</name>
</gene>
<dbReference type="Proteomes" id="UP000006251">
    <property type="component" value="Unassembled WGS sequence"/>
</dbReference>
<sequence length="44" mass="5274">MFNYPVVFNLNDEHKQRIKVVNRETMVLINYWLNLYSSTNALGK</sequence>
<evidence type="ECO:0000313" key="1">
    <source>
        <dbReference type="EMBL" id="GAC28526.1"/>
    </source>
</evidence>
<dbReference type="EMBL" id="BAEQ01000024">
    <property type="protein sequence ID" value="GAC28526.1"/>
    <property type="molecule type" value="Genomic_DNA"/>
</dbReference>
<dbReference type="AlphaFoldDB" id="K6YX18"/>
<name>K6YX18_9ALTE</name>
<accession>K6YX18</accession>
<comment type="caution">
    <text evidence="1">The sequence shown here is derived from an EMBL/GenBank/DDBJ whole genome shotgun (WGS) entry which is preliminary data.</text>
</comment>
<reference evidence="2" key="1">
    <citation type="journal article" date="2014" name="Environ. Microbiol.">
        <title>Comparative genomics of the marine bacterial genus Glaciecola reveals the high degree of genomic diversity and genomic characteristic for cold adaptation.</title>
        <authorList>
            <person name="Qin Q.L."/>
            <person name="Xie B.B."/>
            <person name="Yu Y."/>
            <person name="Shu Y.L."/>
            <person name="Rong J.C."/>
            <person name="Zhang Y.J."/>
            <person name="Zhao D.L."/>
            <person name="Chen X.L."/>
            <person name="Zhang X.Y."/>
            <person name="Chen B."/>
            <person name="Zhou B.C."/>
            <person name="Zhang Y.Z."/>
        </authorList>
    </citation>
    <scope>NUCLEOTIDE SEQUENCE [LARGE SCALE GENOMIC DNA]</scope>
    <source>
        <strain evidence="2">ACAM 615</strain>
    </source>
</reference>
<organism evidence="1 2">
    <name type="scientific">Brumicola pallidula DSM 14239 = ACAM 615</name>
    <dbReference type="NCBI Taxonomy" id="1121922"/>
    <lineage>
        <taxon>Bacteria</taxon>
        <taxon>Pseudomonadati</taxon>
        <taxon>Pseudomonadota</taxon>
        <taxon>Gammaproteobacteria</taxon>
        <taxon>Alteromonadales</taxon>
        <taxon>Alteromonadaceae</taxon>
        <taxon>Brumicola</taxon>
    </lineage>
</organism>
<keyword evidence="2" id="KW-1185">Reference proteome</keyword>